<dbReference type="Gene3D" id="2.130.10.10">
    <property type="entry name" value="YVTN repeat-like/Quinoprotein amine dehydrogenase"/>
    <property type="match status" value="1"/>
</dbReference>
<keyword evidence="9" id="KW-1185">Reference proteome</keyword>
<evidence type="ECO:0000256" key="3">
    <source>
        <dbReference type="ARBA" id="ARBA00004459"/>
    </source>
</evidence>
<dbReference type="AlphaFoldDB" id="F0F2Q6"/>
<proteinExistence type="predicted"/>
<comment type="cofactor">
    <cofactor evidence="1">
        <name>Cu cation</name>
        <dbReference type="ChEBI" id="CHEBI:23378"/>
    </cofactor>
</comment>
<dbReference type="STRING" id="888741.HMPREF9098_2364"/>
<dbReference type="InterPro" id="IPR041114">
    <property type="entry name" value="Nos_propeller"/>
</dbReference>
<dbReference type="GO" id="GO:0005509">
    <property type="term" value="F:calcium ion binding"/>
    <property type="evidence" value="ECO:0007669"/>
    <property type="project" value="InterPro"/>
</dbReference>
<dbReference type="PROSITE" id="PS51257">
    <property type="entry name" value="PROKAR_LIPOPROTEIN"/>
    <property type="match status" value="1"/>
</dbReference>
<dbReference type="InterPro" id="IPR011045">
    <property type="entry name" value="N2O_reductase_N"/>
</dbReference>
<dbReference type="InterPro" id="IPR006311">
    <property type="entry name" value="TAT_signal"/>
</dbReference>
<accession>F0F2Q6</accession>
<dbReference type="InterPro" id="IPR015943">
    <property type="entry name" value="WD40/YVTN_repeat-like_dom_sf"/>
</dbReference>
<dbReference type="EC" id="1.7.2.4" evidence="8"/>
<dbReference type="InterPro" id="IPR051403">
    <property type="entry name" value="NosZ/Cyto_c_oxidase_sub2"/>
</dbReference>
<evidence type="ECO:0000313" key="9">
    <source>
        <dbReference type="Proteomes" id="UP000004088"/>
    </source>
</evidence>
<dbReference type="NCBIfam" id="TIGR04244">
    <property type="entry name" value="nitrous_NosZ_RR"/>
    <property type="match status" value="1"/>
</dbReference>
<comment type="caution">
    <text evidence="8">The sequence shown here is derived from an EMBL/GenBank/DDBJ whole genome shotgun (WGS) entry which is preliminary data.</text>
</comment>
<reference evidence="8 9" key="1">
    <citation type="submission" date="2011-01" db="EMBL/GenBank/DDBJ databases">
        <authorList>
            <person name="Muzny D."/>
            <person name="Qin X."/>
            <person name="Deng J."/>
            <person name="Jiang H."/>
            <person name="Liu Y."/>
            <person name="Qu J."/>
            <person name="Song X.-Z."/>
            <person name="Zhang L."/>
            <person name="Thornton R."/>
            <person name="Coyle M."/>
            <person name="Francisco L."/>
            <person name="Jackson L."/>
            <person name="Javaid M."/>
            <person name="Korchina V."/>
            <person name="Kovar C."/>
            <person name="Mata R."/>
            <person name="Mathew T."/>
            <person name="Ngo R."/>
            <person name="Nguyen L."/>
            <person name="Nguyen N."/>
            <person name="Okwuonu G."/>
            <person name="Ongeri F."/>
            <person name="Pham C."/>
            <person name="Simmons D."/>
            <person name="Wilczek-Boney K."/>
            <person name="Hale W."/>
            <person name="Jakkamsetti A."/>
            <person name="Pham P."/>
            <person name="Ruth R."/>
            <person name="San Lucas F."/>
            <person name="Warren J."/>
            <person name="Zhang J."/>
            <person name="Zhao Z."/>
            <person name="Zhou C."/>
            <person name="Zhu D."/>
            <person name="Lee S."/>
            <person name="Bess C."/>
            <person name="Blankenburg K."/>
            <person name="Forbes L."/>
            <person name="Fu Q."/>
            <person name="Gubbala S."/>
            <person name="Hirani K."/>
            <person name="Jayaseelan J.C."/>
            <person name="Lara F."/>
            <person name="Munidasa M."/>
            <person name="Palculict T."/>
            <person name="Patil S."/>
            <person name="Pu L.-L."/>
            <person name="Saada N."/>
            <person name="Tang L."/>
            <person name="Weissenberger G."/>
            <person name="Zhu Y."/>
            <person name="Hemphill L."/>
            <person name="Shang Y."/>
            <person name="Youmans B."/>
            <person name="Ayvaz T."/>
            <person name="Ross M."/>
            <person name="Santibanez J."/>
            <person name="Aqrawi P."/>
            <person name="Gross S."/>
            <person name="Joshi V."/>
            <person name="Fowler G."/>
            <person name="Nazareth L."/>
            <person name="Reid J."/>
            <person name="Worley K."/>
            <person name="Petrosino J."/>
            <person name="Highlander S."/>
            <person name="Gibbs R."/>
        </authorList>
    </citation>
    <scope>NUCLEOTIDE SEQUENCE [LARGE SCALE GENOMIC DNA]</scope>
    <source>
        <strain evidence="8 9">ATCC 33394</strain>
    </source>
</reference>
<dbReference type="GO" id="GO:0050304">
    <property type="term" value="F:nitrous-oxide reductase activity"/>
    <property type="evidence" value="ECO:0007669"/>
    <property type="project" value="UniProtKB-EC"/>
</dbReference>
<organism evidence="8 9">
    <name type="scientific">Kingella denitrificans ATCC 33394</name>
    <dbReference type="NCBI Taxonomy" id="888741"/>
    <lineage>
        <taxon>Bacteria</taxon>
        <taxon>Pseudomonadati</taxon>
        <taxon>Pseudomonadota</taxon>
        <taxon>Betaproteobacteria</taxon>
        <taxon>Neisseriales</taxon>
        <taxon>Neisseriaceae</taxon>
        <taxon>Kingella</taxon>
    </lineage>
</organism>
<dbReference type="Pfam" id="PF18764">
    <property type="entry name" value="nos_propeller"/>
    <property type="match status" value="1"/>
</dbReference>
<evidence type="ECO:0000313" key="8">
    <source>
        <dbReference type="EMBL" id="EGC16195.1"/>
    </source>
</evidence>
<dbReference type="PANTHER" id="PTHR42838:SF2">
    <property type="entry name" value="NITROUS-OXIDE REDUCTASE"/>
    <property type="match status" value="1"/>
</dbReference>
<sequence>MSENKISRRSFLGTAAASSVGLMGLAACSGGAQGGKAASAAHAGASAAADAGASAAASSHEVAGGLSPHVGPGELDKYYGFLSGGQSGEMRIVGVPSMRELMRIPVFNMDSATGWGRTNESRAILNAHLTEQTRDFLKKSGMPCMPNGDLHHPHMSFTDGTYDGRYVYANDKANNRVCRIRCDVMKADKIVEIPNASGIHGLRPQRYPKTGYVFANGEHIVPVPNNGTMLDDPAKNYWAVYTAIDGETMEIAWQVMVDGNLDNGDADYQGKYSFSTCYNSEKGVTVTEASANEQDWCVVFNLKAIEEGIKAGDFKEIEGVKVLDGRKTNAAKNYTRYIPVPNSPHGCNASPDGNYIMLNGKLSPTVTVLDVRKLDDLFAGKIKERDVVVAEPELGLGPLHTAFDGRGNAYTTLFLDSQMVKWNIQKAIDAYASQSKTSDYIVQKLDVSYQPGHNHTTMGETKEADGQWLVSLNKFSKDRFLNVGPLKPECDQLIDISGEEMRLVHDNPTFAEPHDMMLVAASKINPKKAWDRKDPWMWQGALDQAKKDGIELEKAANVIREGNKVRVYMTAVAPAFSLPSFEVYEGDEVTVTVTNMETIEDLTHGFTLEGHGIAMEMSAQATSSVTFTANRLGVYWYYCQWFCHALHMEMSGRMIVHKKGEPLLGDAANKSSSAASAASAPAAPAASAAAASSASAAK</sequence>
<dbReference type="Proteomes" id="UP000004088">
    <property type="component" value="Unassembled WGS sequence"/>
</dbReference>
<dbReference type="GO" id="GO:0005507">
    <property type="term" value="F:copper ion binding"/>
    <property type="evidence" value="ECO:0007669"/>
    <property type="project" value="InterPro"/>
</dbReference>
<dbReference type="SUPFAM" id="SSF50974">
    <property type="entry name" value="Nitrous oxide reductase, N-terminal domain"/>
    <property type="match status" value="1"/>
</dbReference>
<dbReference type="HOGENOM" id="CLU_016420_0_0_4"/>
<dbReference type="PANTHER" id="PTHR42838">
    <property type="entry name" value="CYTOCHROME C OXIDASE SUBUNIT II"/>
    <property type="match status" value="1"/>
</dbReference>
<dbReference type="RefSeq" id="WP_003784611.1">
    <property type="nucleotide sequence ID" value="NZ_GL870929.1"/>
</dbReference>
<name>F0F2Q6_9NEIS</name>
<evidence type="ECO:0000256" key="4">
    <source>
        <dbReference type="ARBA" id="ARBA00022723"/>
    </source>
</evidence>
<dbReference type="InterPro" id="IPR023644">
    <property type="entry name" value="NO_Rdtase"/>
</dbReference>
<dbReference type="InterPro" id="IPR041142">
    <property type="entry name" value="NOS_propeller_2"/>
</dbReference>
<comment type="subcellular location">
    <subcellularLocation>
        <location evidence="2">Cell envelope</location>
    </subcellularLocation>
    <subcellularLocation>
        <location evidence="3">Cell outer membrane</location>
        <topology evidence="3">Lipid-anchor</topology>
    </subcellularLocation>
</comment>
<evidence type="ECO:0000256" key="5">
    <source>
        <dbReference type="ARBA" id="ARBA00022729"/>
    </source>
</evidence>
<dbReference type="SUPFAM" id="SSF49503">
    <property type="entry name" value="Cupredoxins"/>
    <property type="match status" value="1"/>
</dbReference>
<dbReference type="GO" id="GO:0009279">
    <property type="term" value="C:cell outer membrane"/>
    <property type="evidence" value="ECO:0007669"/>
    <property type="project" value="UniProtKB-SubCell"/>
</dbReference>
<dbReference type="Pfam" id="PF18793">
    <property type="entry name" value="nos_propeller_2"/>
    <property type="match status" value="1"/>
</dbReference>
<protein>
    <submittedName>
        <fullName evidence="8">Cytochrome C oxidase subunit II, periplasmic domain protein</fullName>
        <ecNumber evidence="8">1.7.2.4</ecNumber>
    </submittedName>
</protein>
<dbReference type="EMBL" id="AEWV01000045">
    <property type="protein sequence ID" value="EGC16195.1"/>
    <property type="molecule type" value="Genomic_DNA"/>
</dbReference>
<keyword evidence="6 8" id="KW-0560">Oxidoreductase</keyword>
<evidence type="ECO:0000256" key="1">
    <source>
        <dbReference type="ARBA" id="ARBA00001935"/>
    </source>
</evidence>
<dbReference type="Gene3D" id="2.60.40.420">
    <property type="entry name" value="Cupredoxins - blue copper proteins"/>
    <property type="match status" value="1"/>
</dbReference>
<gene>
    <name evidence="8" type="primary">nosZ</name>
    <name evidence="8" type="ORF">HMPREF9098_2364</name>
</gene>
<evidence type="ECO:0000256" key="2">
    <source>
        <dbReference type="ARBA" id="ARBA00004196"/>
    </source>
</evidence>
<dbReference type="InterPro" id="IPR008972">
    <property type="entry name" value="Cupredoxin"/>
</dbReference>
<keyword evidence="5" id="KW-0732">Signal</keyword>
<evidence type="ECO:0000256" key="6">
    <source>
        <dbReference type="ARBA" id="ARBA00023002"/>
    </source>
</evidence>
<keyword evidence="4" id="KW-0479">Metal-binding</keyword>
<dbReference type="PROSITE" id="PS51318">
    <property type="entry name" value="TAT"/>
    <property type="match status" value="1"/>
</dbReference>
<evidence type="ECO:0000256" key="7">
    <source>
        <dbReference type="ARBA" id="ARBA00023008"/>
    </source>
</evidence>
<keyword evidence="7" id="KW-0186">Copper</keyword>